<evidence type="ECO:0000256" key="1">
    <source>
        <dbReference type="SAM" id="MobiDB-lite"/>
    </source>
</evidence>
<dbReference type="Proteomes" id="UP000464620">
    <property type="component" value="Chromosome B09"/>
</dbReference>
<protein>
    <submittedName>
        <fullName evidence="2">Uncharacterized protein</fullName>
    </submittedName>
</protein>
<organism evidence="2 3">
    <name type="scientific">Arachis hypogaea</name>
    <name type="common">Peanut</name>
    <dbReference type="NCBI Taxonomy" id="3818"/>
    <lineage>
        <taxon>Eukaryota</taxon>
        <taxon>Viridiplantae</taxon>
        <taxon>Streptophyta</taxon>
        <taxon>Embryophyta</taxon>
        <taxon>Tracheophyta</taxon>
        <taxon>Spermatophyta</taxon>
        <taxon>Magnoliopsida</taxon>
        <taxon>eudicotyledons</taxon>
        <taxon>Gunneridae</taxon>
        <taxon>Pentapetalae</taxon>
        <taxon>rosids</taxon>
        <taxon>fabids</taxon>
        <taxon>Fabales</taxon>
        <taxon>Fabaceae</taxon>
        <taxon>Papilionoideae</taxon>
        <taxon>50 kb inversion clade</taxon>
        <taxon>dalbergioids sensu lato</taxon>
        <taxon>Dalbergieae</taxon>
        <taxon>Pterocarpus clade</taxon>
        <taxon>Arachis</taxon>
    </lineage>
</organism>
<evidence type="ECO:0000313" key="3">
    <source>
        <dbReference type="Proteomes" id="UP000464620"/>
    </source>
</evidence>
<proteinExistence type="predicted"/>
<feature type="compositionally biased region" description="Basic and acidic residues" evidence="1">
    <location>
        <begin position="27"/>
        <end position="45"/>
    </location>
</feature>
<gene>
    <name evidence="2" type="ORF">DS421_19g644430</name>
</gene>
<evidence type="ECO:0000313" key="2">
    <source>
        <dbReference type="EMBL" id="QHN76503.1"/>
    </source>
</evidence>
<feature type="region of interest" description="Disordered" evidence="1">
    <location>
        <begin position="27"/>
        <end position="99"/>
    </location>
</feature>
<dbReference type="EMBL" id="CP031001">
    <property type="protein sequence ID" value="QHN76503.1"/>
    <property type="molecule type" value="Genomic_DNA"/>
</dbReference>
<reference evidence="2 3" key="1">
    <citation type="submission" date="2020-01" db="EMBL/GenBank/DDBJ databases">
        <title>Genome sequence of Arachis hypogaea, cultivar Shitouqi.</title>
        <authorList>
            <person name="Zhuang W."/>
            <person name="Chen H."/>
            <person name="Varshney R."/>
            <person name="Wang D."/>
            <person name="Ming R."/>
        </authorList>
    </citation>
    <scope>NUCLEOTIDE SEQUENCE [LARGE SCALE GENOMIC DNA]</scope>
    <source>
        <tissue evidence="2">Young leaf</tissue>
    </source>
</reference>
<feature type="compositionally biased region" description="Polar residues" evidence="1">
    <location>
        <begin position="46"/>
        <end position="63"/>
    </location>
</feature>
<dbReference type="AlphaFoldDB" id="A0A6B9V4X0"/>
<name>A0A6B9V4X0_ARAHY</name>
<accession>A0A6B9V4X0</accession>
<sequence length="99" mass="11303">MKLVMHESMRHLQQEQTEAYLAIKEPEKSIDRNLVRTDLPKRRMTESSTSDGVMMEQTTISQPSKPPDGQVIILPTVKNKEGSLSRNRIGLKQKANSQR</sequence>